<sequence>MSDTLENPVINLKLLIDEEKYKVVFAESCKDFVDILFSFSTWPMGSIVPLMLKHYESQSTTIGCFNNIYASVLSIGMQHFRTKACKKMLLFPGSLSQKKYNKLKLNNIYNFETTKCFMCPMFGRSEQCSKEYSNFNTSRCSCGNFMDEVIQCQGEGSVGNGDGGGVFVRSDHTSFIITDDLKVEVKSVGLILNVLKDLGYTDCDKLVQISVDINLEEVVILWECLFTSDTPLTDAFLKRESSYDIMKRIHKTLSPKGGEDREESKAGQTIMLNAYVGKEEGNILFAECGEDFVDLLFTFLALPLESKQLLDDLVTTDKPPTYYRYVTFSVDHFREYCLSENSRKPLVYDWDKLVPLVSIDPKSEGNTSDESVTPTGGFMKRGTKFMVTDDLFITPSSSISTSGFLKQEQIRLDDVEVREIIIRKEEAIR</sequence>
<protein>
    <submittedName>
        <fullName evidence="1">Uncharacterized protein</fullName>
    </submittedName>
</protein>
<organism evidence="1 2">
    <name type="scientific">Thlaspi arvense</name>
    <name type="common">Field penny-cress</name>
    <dbReference type="NCBI Taxonomy" id="13288"/>
    <lineage>
        <taxon>Eukaryota</taxon>
        <taxon>Viridiplantae</taxon>
        <taxon>Streptophyta</taxon>
        <taxon>Embryophyta</taxon>
        <taxon>Tracheophyta</taxon>
        <taxon>Spermatophyta</taxon>
        <taxon>Magnoliopsida</taxon>
        <taxon>eudicotyledons</taxon>
        <taxon>Gunneridae</taxon>
        <taxon>Pentapetalae</taxon>
        <taxon>rosids</taxon>
        <taxon>malvids</taxon>
        <taxon>Brassicales</taxon>
        <taxon>Brassicaceae</taxon>
        <taxon>Thlaspideae</taxon>
        <taxon>Thlaspi</taxon>
    </lineage>
</organism>
<accession>A0AAU9RNQ1</accession>
<dbReference type="EMBL" id="OU466858">
    <property type="protein sequence ID" value="CAH2046982.1"/>
    <property type="molecule type" value="Genomic_DNA"/>
</dbReference>
<dbReference type="AlphaFoldDB" id="A0AAU9RNQ1"/>
<evidence type="ECO:0000313" key="2">
    <source>
        <dbReference type="Proteomes" id="UP000836841"/>
    </source>
</evidence>
<dbReference type="Proteomes" id="UP000836841">
    <property type="component" value="Chromosome 2"/>
</dbReference>
<name>A0AAU9RNQ1_THLAR</name>
<dbReference type="InterPro" id="IPR007750">
    <property type="entry name" value="DUF674"/>
</dbReference>
<dbReference type="Pfam" id="PF05056">
    <property type="entry name" value="DUF674"/>
    <property type="match status" value="2"/>
</dbReference>
<dbReference type="PANTHER" id="PTHR33103:SF115">
    <property type="entry name" value="DUF674 FAMILY PROTEIN"/>
    <property type="match status" value="1"/>
</dbReference>
<dbReference type="PANTHER" id="PTHR33103">
    <property type="entry name" value="OS01G0153900 PROTEIN"/>
    <property type="match status" value="1"/>
</dbReference>
<evidence type="ECO:0000313" key="1">
    <source>
        <dbReference type="EMBL" id="CAH2046982.1"/>
    </source>
</evidence>
<gene>
    <name evidence="1" type="ORF">TAV2_LOCUS8054</name>
</gene>
<reference evidence="1 2" key="1">
    <citation type="submission" date="2022-03" db="EMBL/GenBank/DDBJ databases">
        <authorList>
            <person name="Nunn A."/>
            <person name="Chopra R."/>
            <person name="Nunn A."/>
            <person name="Contreras Garrido A."/>
        </authorList>
    </citation>
    <scope>NUCLEOTIDE SEQUENCE [LARGE SCALE GENOMIC DNA]</scope>
</reference>
<proteinExistence type="predicted"/>
<keyword evidence="2" id="KW-1185">Reference proteome</keyword>